<dbReference type="SUPFAM" id="SSF88946">
    <property type="entry name" value="Sigma2 domain of RNA polymerase sigma factors"/>
    <property type="match status" value="1"/>
</dbReference>
<evidence type="ECO:0000259" key="4">
    <source>
        <dbReference type="Pfam" id="PF20239"/>
    </source>
</evidence>
<evidence type="ECO:0000259" key="2">
    <source>
        <dbReference type="Pfam" id="PF04542"/>
    </source>
</evidence>
<keyword evidence="1" id="KW-0804">Transcription</keyword>
<dbReference type="InterPro" id="IPR000838">
    <property type="entry name" value="RNA_pol_sigma70_ECF_CS"/>
</dbReference>
<dbReference type="InterPro" id="IPR046531">
    <property type="entry name" value="DUF6596"/>
</dbReference>
<dbReference type="InterPro" id="IPR007627">
    <property type="entry name" value="RNA_pol_sigma70_r2"/>
</dbReference>
<feature type="domain" description="DUF6596" evidence="4">
    <location>
        <begin position="185"/>
        <end position="284"/>
    </location>
</feature>
<dbReference type="Gene3D" id="1.25.40.10">
    <property type="entry name" value="Tetratricopeptide repeat domain"/>
    <property type="match status" value="1"/>
</dbReference>
<accession>A0ABS5VSQ4</accession>
<dbReference type="Gene3D" id="1.10.1740.10">
    <property type="match status" value="1"/>
</dbReference>
<comment type="similarity">
    <text evidence="1">Belongs to the sigma-70 factor family. ECF subfamily.</text>
</comment>
<dbReference type="InterPro" id="IPR013325">
    <property type="entry name" value="RNA_pol_sigma_r2"/>
</dbReference>
<feature type="domain" description="RNA polymerase sigma-70 region 2" evidence="2">
    <location>
        <begin position="19"/>
        <end position="80"/>
    </location>
</feature>
<dbReference type="EMBL" id="JAHESD010000021">
    <property type="protein sequence ID" value="MBT1703837.1"/>
    <property type="molecule type" value="Genomic_DNA"/>
</dbReference>
<sequence>MSAEISEKVNLLYRDLSGKMVASLASYFGLTNLAMAEDIVQETFITAFEQWQLKGLPEKPDAWLFKVCKNKAINAIAKKQTQLSGDMSFPDKGKTDYQFDQLFLDHEIKDNQLRLLFACCNHSLSPKAQVVLILKHICGLRIEEIARALAMTDEAVMKMCARSRQTLIAEKVTMHVPFLLRSHEKLHTVHLAIYLLFNEGYQATNGNEAIRKELCIEALRLIKTILDISEIKTNDTYALMALMCFHTARFESRISNNEFIDLENQDRSLWDKDLIRLASYYLKQIIGSTPTRFILEAAIAALHCNADAFSVTNWAAIKELYDQLLKIQPSPFVDVNRATAIFFSEGPAKALTALEQSPHRSWYKNYYMYYALLAKIYKSKGENALAIENYERAMSLASLEQEKKYLQNQVTKLS</sequence>
<name>A0ABS5VSQ4_9BACT</name>
<dbReference type="InterPro" id="IPR036388">
    <property type="entry name" value="WH-like_DNA-bd_sf"/>
</dbReference>
<keyword evidence="1" id="KW-0805">Transcription regulation</keyword>
<feature type="domain" description="RNA polymerase sigma factor 70 region 4 type 2" evidence="3">
    <location>
        <begin position="122"/>
        <end position="167"/>
    </location>
</feature>
<dbReference type="PANTHER" id="PTHR47756:SF2">
    <property type="entry name" value="BLL6612 PROTEIN"/>
    <property type="match status" value="1"/>
</dbReference>
<comment type="caution">
    <text evidence="5">The sequence shown here is derived from an EMBL/GenBank/DDBJ whole genome shotgun (WGS) entry which is preliminary data.</text>
</comment>
<dbReference type="PANTHER" id="PTHR47756">
    <property type="entry name" value="BLL6612 PROTEIN-RELATED"/>
    <property type="match status" value="1"/>
</dbReference>
<evidence type="ECO:0000313" key="5">
    <source>
        <dbReference type="EMBL" id="MBT1703837.1"/>
    </source>
</evidence>
<keyword evidence="6" id="KW-1185">Reference proteome</keyword>
<reference evidence="5 6" key="1">
    <citation type="submission" date="2021-05" db="EMBL/GenBank/DDBJ databases">
        <title>A Polyphasic approach of four new species of the genus Ohtaekwangia: Ohtaekwangia histidinii sp. nov., Ohtaekwangia cretensis sp. nov., Ohtaekwangia indiensis sp. nov., Ohtaekwangia reichenbachii sp. nov. from diverse environment.</title>
        <authorList>
            <person name="Octaviana S."/>
        </authorList>
    </citation>
    <scope>NUCLEOTIDE SEQUENCE [LARGE SCALE GENOMIC DNA]</scope>
    <source>
        <strain evidence="5 6">PWU20</strain>
    </source>
</reference>
<dbReference type="Gene3D" id="1.10.10.10">
    <property type="entry name" value="Winged helix-like DNA-binding domain superfamily/Winged helix DNA-binding domain"/>
    <property type="match status" value="1"/>
</dbReference>
<evidence type="ECO:0000256" key="1">
    <source>
        <dbReference type="RuleBase" id="RU000716"/>
    </source>
</evidence>
<gene>
    <name evidence="5" type="ORF">KK060_11130</name>
</gene>
<protein>
    <recommendedName>
        <fullName evidence="1">RNA polymerase sigma factor</fullName>
    </recommendedName>
</protein>
<dbReference type="InterPro" id="IPR013324">
    <property type="entry name" value="RNA_pol_sigma_r3/r4-like"/>
</dbReference>
<dbReference type="Pfam" id="PF20239">
    <property type="entry name" value="DUF6596"/>
    <property type="match status" value="1"/>
</dbReference>
<dbReference type="Pfam" id="PF04542">
    <property type="entry name" value="Sigma70_r2"/>
    <property type="match status" value="1"/>
</dbReference>
<dbReference type="RefSeq" id="WP_254153799.1">
    <property type="nucleotide sequence ID" value="NZ_JAHESD010000021.1"/>
</dbReference>
<dbReference type="SUPFAM" id="SSF48452">
    <property type="entry name" value="TPR-like"/>
    <property type="match status" value="1"/>
</dbReference>
<organism evidence="5 6">
    <name type="scientific">Chryseosolibacter indicus</name>
    <dbReference type="NCBI Taxonomy" id="2782351"/>
    <lineage>
        <taxon>Bacteria</taxon>
        <taxon>Pseudomonadati</taxon>
        <taxon>Bacteroidota</taxon>
        <taxon>Cytophagia</taxon>
        <taxon>Cytophagales</taxon>
        <taxon>Chryseotaleaceae</taxon>
        <taxon>Chryseosolibacter</taxon>
    </lineage>
</organism>
<dbReference type="InterPro" id="IPR013249">
    <property type="entry name" value="RNA_pol_sigma70_r4_t2"/>
</dbReference>
<dbReference type="SUPFAM" id="SSF88659">
    <property type="entry name" value="Sigma3 and sigma4 domains of RNA polymerase sigma factors"/>
    <property type="match status" value="1"/>
</dbReference>
<keyword evidence="1" id="KW-0238">DNA-binding</keyword>
<dbReference type="PROSITE" id="PS01063">
    <property type="entry name" value="SIGMA70_ECF"/>
    <property type="match status" value="1"/>
</dbReference>
<dbReference type="Pfam" id="PF08281">
    <property type="entry name" value="Sigma70_r4_2"/>
    <property type="match status" value="1"/>
</dbReference>
<keyword evidence="1" id="KW-0731">Sigma factor</keyword>
<evidence type="ECO:0000259" key="3">
    <source>
        <dbReference type="Pfam" id="PF08281"/>
    </source>
</evidence>
<proteinExistence type="inferred from homology"/>
<dbReference type="Proteomes" id="UP000772618">
    <property type="component" value="Unassembled WGS sequence"/>
</dbReference>
<dbReference type="InterPro" id="IPR011990">
    <property type="entry name" value="TPR-like_helical_dom_sf"/>
</dbReference>
<dbReference type="InterPro" id="IPR014284">
    <property type="entry name" value="RNA_pol_sigma-70_dom"/>
</dbReference>
<dbReference type="NCBIfam" id="TIGR02937">
    <property type="entry name" value="sigma70-ECF"/>
    <property type="match status" value="1"/>
</dbReference>
<evidence type="ECO:0000313" key="6">
    <source>
        <dbReference type="Proteomes" id="UP000772618"/>
    </source>
</evidence>